<dbReference type="InterPro" id="IPR036282">
    <property type="entry name" value="Glutathione-S-Trfase_C_sf"/>
</dbReference>
<dbReference type="InterPro" id="IPR004046">
    <property type="entry name" value="GST_C"/>
</dbReference>
<feature type="domain" description="GST C-terminal" evidence="3">
    <location>
        <begin position="86"/>
        <end position="207"/>
    </location>
</feature>
<dbReference type="SUPFAM" id="SSF47616">
    <property type="entry name" value="GST C-terminal domain-like"/>
    <property type="match status" value="1"/>
</dbReference>
<dbReference type="Pfam" id="PF00043">
    <property type="entry name" value="GST_C"/>
    <property type="match status" value="1"/>
</dbReference>
<evidence type="ECO:0000313" key="4">
    <source>
        <dbReference type="EMBL" id="MBW8182984.1"/>
    </source>
</evidence>
<protein>
    <submittedName>
        <fullName evidence="4">Glutathione S-transferase family protein</fullName>
    </submittedName>
</protein>
<dbReference type="SUPFAM" id="SSF52833">
    <property type="entry name" value="Thioredoxin-like"/>
    <property type="match status" value="1"/>
</dbReference>
<organism evidence="4 5">
    <name type="scientific">Shewanella nanhaiensis</name>
    <dbReference type="NCBI Taxonomy" id="2864872"/>
    <lineage>
        <taxon>Bacteria</taxon>
        <taxon>Pseudomonadati</taxon>
        <taxon>Pseudomonadota</taxon>
        <taxon>Gammaproteobacteria</taxon>
        <taxon>Alteromonadales</taxon>
        <taxon>Shewanellaceae</taxon>
        <taxon>Shewanella</taxon>
    </lineage>
</organism>
<evidence type="ECO:0000256" key="1">
    <source>
        <dbReference type="RuleBase" id="RU003494"/>
    </source>
</evidence>
<dbReference type="InterPro" id="IPR040079">
    <property type="entry name" value="Glutathione_S-Trfase"/>
</dbReference>
<dbReference type="Gene3D" id="1.20.1050.10">
    <property type="match status" value="1"/>
</dbReference>
<keyword evidence="5" id="KW-1185">Reference proteome</keyword>
<evidence type="ECO:0000259" key="2">
    <source>
        <dbReference type="PROSITE" id="PS50404"/>
    </source>
</evidence>
<comment type="caution">
    <text evidence="4">The sequence shown here is derived from an EMBL/GenBank/DDBJ whole genome shotgun (WGS) entry which is preliminary data.</text>
</comment>
<comment type="similarity">
    <text evidence="1">Belongs to the GST superfamily.</text>
</comment>
<dbReference type="Proteomes" id="UP001195963">
    <property type="component" value="Unassembled WGS sequence"/>
</dbReference>
<gene>
    <name evidence="4" type="ORF">K0625_04845</name>
</gene>
<dbReference type="SFLD" id="SFLDG00358">
    <property type="entry name" value="Main_(cytGST)"/>
    <property type="match status" value="1"/>
</dbReference>
<dbReference type="PROSITE" id="PS50405">
    <property type="entry name" value="GST_CTER"/>
    <property type="match status" value="1"/>
</dbReference>
<feature type="domain" description="GST N-terminal" evidence="2">
    <location>
        <begin position="1"/>
        <end position="80"/>
    </location>
</feature>
<evidence type="ECO:0000313" key="5">
    <source>
        <dbReference type="Proteomes" id="UP001195963"/>
    </source>
</evidence>
<proteinExistence type="inferred from homology"/>
<dbReference type="InterPro" id="IPR004045">
    <property type="entry name" value="Glutathione_S-Trfase_N"/>
</dbReference>
<dbReference type="PANTHER" id="PTHR44051:SF21">
    <property type="entry name" value="GLUTATHIONE S-TRANSFERASE FAMILY PROTEIN"/>
    <property type="match status" value="1"/>
</dbReference>
<dbReference type="SFLD" id="SFLDS00019">
    <property type="entry name" value="Glutathione_Transferase_(cytos"/>
    <property type="match status" value="1"/>
</dbReference>
<dbReference type="Pfam" id="PF02798">
    <property type="entry name" value="GST_N"/>
    <property type="match status" value="1"/>
</dbReference>
<dbReference type="EMBL" id="JAHZST010000003">
    <property type="protein sequence ID" value="MBW8182984.1"/>
    <property type="molecule type" value="Genomic_DNA"/>
</dbReference>
<accession>A0ABS7E011</accession>
<name>A0ABS7E011_9GAMM</name>
<reference evidence="4 5" key="1">
    <citation type="submission" date="2021-07" db="EMBL/GenBank/DDBJ databases">
        <title>Shewanella sp. nov, isolated from SCS.</title>
        <authorList>
            <person name="Cao W.R."/>
        </authorList>
    </citation>
    <scope>NUCLEOTIDE SEQUENCE [LARGE SCALE GENOMIC DNA]</scope>
    <source>
        <strain evidence="4 5">NR704-98</strain>
    </source>
</reference>
<dbReference type="InterPro" id="IPR010987">
    <property type="entry name" value="Glutathione-S-Trfase_C-like"/>
</dbReference>
<dbReference type="SFLD" id="SFLDG01150">
    <property type="entry name" value="Main.1:_Beta-like"/>
    <property type="match status" value="1"/>
</dbReference>
<dbReference type="PANTHER" id="PTHR44051">
    <property type="entry name" value="GLUTATHIONE S-TRANSFERASE-RELATED"/>
    <property type="match status" value="1"/>
</dbReference>
<dbReference type="Gene3D" id="3.40.30.10">
    <property type="entry name" value="Glutaredoxin"/>
    <property type="match status" value="1"/>
</dbReference>
<dbReference type="CDD" id="cd03207">
    <property type="entry name" value="GST_C_8"/>
    <property type="match status" value="1"/>
</dbReference>
<sequence>MIKLYGVPRSRSLRVSWMLEELGLDWQYHFINFAKGDSRSESFLAVNPCGKVPALVDNDLVVTESAAIVLYLAEKYGDRKLLPEAGSDASALHHQWVSFITCELEQPLWTIGKHKFALPEEIRQQSMFAVAKWEFDKAAAIAENWLPDSDFLLGDTLSAADILLGHTLLWATRFEQDIPPKLAAYRDRVTARPAMVKALEKEVAGAE</sequence>
<evidence type="ECO:0000259" key="3">
    <source>
        <dbReference type="PROSITE" id="PS50405"/>
    </source>
</evidence>
<dbReference type="InterPro" id="IPR036249">
    <property type="entry name" value="Thioredoxin-like_sf"/>
</dbReference>
<dbReference type="CDD" id="cd03046">
    <property type="entry name" value="GST_N_GTT1_like"/>
    <property type="match status" value="1"/>
</dbReference>
<dbReference type="RefSeq" id="WP_220108643.1">
    <property type="nucleotide sequence ID" value="NZ_JAHZST010000003.1"/>
</dbReference>
<dbReference type="PROSITE" id="PS50404">
    <property type="entry name" value="GST_NTER"/>
    <property type="match status" value="1"/>
</dbReference>